<reference evidence="2" key="1">
    <citation type="submission" date="2016-01" db="EMBL/GenBank/DDBJ databases">
        <authorList>
            <person name="Peeters C."/>
        </authorList>
    </citation>
    <scope>NUCLEOTIDE SEQUENCE [LARGE SCALE GENOMIC DNA]</scope>
</reference>
<proteinExistence type="predicted"/>
<keyword evidence="2" id="KW-1185">Reference proteome</keyword>
<organism evidence="1 2">
    <name type="scientific">Caballeronia cordobensis</name>
    <name type="common">Burkholderia cordobensis</name>
    <dbReference type="NCBI Taxonomy" id="1353886"/>
    <lineage>
        <taxon>Bacteria</taxon>
        <taxon>Pseudomonadati</taxon>
        <taxon>Pseudomonadota</taxon>
        <taxon>Betaproteobacteria</taxon>
        <taxon>Burkholderiales</taxon>
        <taxon>Burkholderiaceae</taxon>
        <taxon>Caballeronia</taxon>
    </lineage>
</organism>
<evidence type="ECO:0000313" key="1">
    <source>
        <dbReference type="EMBL" id="SAL65279.1"/>
    </source>
</evidence>
<dbReference type="AlphaFoldDB" id="A0A158J9Z0"/>
<evidence type="ECO:0000313" key="2">
    <source>
        <dbReference type="Proteomes" id="UP000054740"/>
    </source>
</evidence>
<protein>
    <submittedName>
        <fullName evidence="1">Uncharacterized protein</fullName>
    </submittedName>
</protein>
<gene>
    <name evidence="1" type="ORF">AWB70_06115</name>
</gene>
<sequence length="90" mass="9889">MNVSSDTRTQLKLSQPAFADGEIHFSAFGLGWDFCSHADSARLAIQGLGAKDMSPAQLRVAFELNRHRITVAAVEFGVCDPRRRVTLSKI</sequence>
<accession>A0A158J9Z0</accession>
<name>A0A158J9Z0_CABCO</name>
<dbReference type="Proteomes" id="UP000054740">
    <property type="component" value="Unassembled WGS sequence"/>
</dbReference>
<dbReference type="EMBL" id="FCNY02000021">
    <property type="protein sequence ID" value="SAL65279.1"/>
    <property type="molecule type" value="Genomic_DNA"/>
</dbReference>